<dbReference type="GO" id="GO:0000160">
    <property type="term" value="P:phosphorelay signal transduction system"/>
    <property type="evidence" value="ECO:0007669"/>
    <property type="project" value="InterPro"/>
</dbReference>
<evidence type="ECO:0000313" key="5">
    <source>
        <dbReference type="EMBL" id="RKQ72092.1"/>
    </source>
</evidence>
<dbReference type="SUPFAM" id="SSF48452">
    <property type="entry name" value="TPR-like"/>
    <property type="match status" value="1"/>
</dbReference>
<dbReference type="Pfam" id="PF00486">
    <property type="entry name" value="Trans_reg_C"/>
    <property type="match status" value="1"/>
</dbReference>
<protein>
    <submittedName>
        <fullName evidence="5">TolB-like protein</fullName>
    </submittedName>
</protein>
<dbReference type="InterPro" id="IPR001867">
    <property type="entry name" value="OmpR/PhoB-type_DNA-bd"/>
</dbReference>
<name>A0A420WMF5_9PROT</name>
<keyword evidence="2" id="KW-0802">TPR repeat</keyword>
<comment type="caution">
    <text evidence="5">The sequence shown here is derived from an EMBL/GenBank/DDBJ whole genome shotgun (WGS) entry which is preliminary data.</text>
</comment>
<keyword evidence="1 3" id="KW-0238">DNA-binding</keyword>
<feature type="repeat" description="TPR" evidence="2">
    <location>
        <begin position="385"/>
        <end position="418"/>
    </location>
</feature>
<dbReference type="Proteomes" id="UP000282211">
    <property type="component" value="Unassembled WGS sequence"/>
</dbReference>
<dbReference type="InterPro" id="IPR011990">
    <property type="entry name" value="TPR-like_helical_dom_sf"/>
</dbReference>
<dbReference type="SUPFAM" id="SSF46894">
    <property type="entry name" value="C-terminal effector domain of the bipartite response regulators"/>
    <property type="match status" value="1"/>
</dbReference>
<feature type="DNA-binding region" description="OmpR/PhoB-type" evidence="3">
    <location>
        <begin position="7"/>
        <end position="110"/>
    </location>
</feature>
<evidence type="ECO:0000259" key="4">
    <source>
        <dbReference type="PROSITE" id="PS51755"/>
    </source>
</evidence>
<sequence>MTESGFSSTLSFDRFSIQNCWVEPAALTIRSGAGVSTTEPKVMILLQVMAERPHSTWHRDELIRRIWPNADGGDESLTRLVYLLRKAFSSIHNIKSLIKTVPKIGYRLEAEIQRGDSLIRDGQRFWPTDQPPQLTRPLISGLTEGRTGPASEPGRASLRRSLYSVAVLPVQGQSTDTELLRDGMTRGLTALLSRSHWLHVSPSSSVSFVTRSQEDPTDIANALKVKYLVSAFLTTHNRRIRINVELIDAVNARLEWTETFEAAVDHFYDVEGDIVQSISTAISTKVRSTNLPPKESLRPFEIETYERVQLAKNLRANYGPQTAQQIKQHLEEALLIEPDNPIVKAELAVQLSQNVVSKWTEDEAATKKRANRLIAEALSTAPNDSDVIIAMGIVSTMFHNPDAAIAYLERAVDINPNAAHARAVLGWQRCLRHADSDGIALIEKAEAQAPHHPRFGLWATYRGTAHLFMLDYKAAIPACQDAIIRTPNYYQPHLSLAWAYVGAGKIALAQTCVTRAKKYGSADIATEFVSEIKKWSENSPNKRECGIVLDQLVSL</sequence>
<dbReference type="RefSeq" id="WP_121099997.1">
    <property type="nucleotide sequence ID" value="NZ_RBII01000001.1"/>
</dbReference>
<reference evidence="5 6" key="1">
    <citation type="submission" date="2018-10" db="EMBL/GenBank/DDBJ databases">
        <title>Genomic Encyclopedia of Type Strains, Phase IV (KMG-IV): sequencing the most valuable type-strain genomes for metagenomic binning, comparative biology and taxonomic classification.</title>
        <authorList>
            <person name="Goeker M."/>
        </authorList>
    </citation>
    <scope>NUCLEOTIDE SEQUENCE [LARGE SCALE GENOMIC DNA]</scope>
    <source>
        <strain evidence="5 6">DSM 22008</strain>
    </source>
</reference>
<dbReference type="OrthoDB" id="105971at2"/>
<dbReference type="InterPro" id="IPR019734">
    <property type="entry name" value="TPR_rpt"/>
</dbReference>
<dbReference type="PROSITE" id="PS51755">
    <property type="entry name" value="OMPR_PHOB"/>
    <property type="match status" value="1"/>
</dbReference>
<dbReference type="GO" id="GO:0006355">
    <property type="term" value="P:regulation of DNA-templated transcription"/>
    <property type="evidence" value="ECO:0007669"/>
    <property type="project" value="InterPro"/>
</dbReference>
<evidence type="ECO:0000313" key="6">
    <source>
        <dbReference type="Proteomes" id="UP000282211"/>
    </source>
</evidence>
<feature type="domain" description="OmpR/PhoB-type" evidence="4">
    <location>
        <begin position="7"/>
        <end position="110"/>
    </location>
</feature>
<proteinExistence type="predicted"/>
<dbReference type="PROSITE" id="PS50005">
    <property type="entry name" value="TPR"/>
    <property type="match status" value="1"/>
</dbReference>
<evidence type="ECO:0000256" key="2">
    <source>
        <dbReference type="PROSITE-ProRule" id="PRU00339"/>
    </source>
</evidence>
<dbReference type="InParanoid" id="A0A420WMF5"/>
<evidence type="ECO:0000256" key="1">
    <source>
        <dbReference type="ARBA" id="ARBA00023125"/>
    </source>
</evidence>
<dbReference type="Gene3D" id="1.25.40.10">
    <property type="entry name" value="Tetratricopeptide repeat domain"/>
    <property type="match status" value="1"/>
</dbReference>
<dbReference type="InterPro" id="IPR036388">
    <property type="entry name" value="WH-like_DNA-bd_sf"/>
</dbReference>
<accession>A0A420WMF5</accession>
<dbReference type="CDD" id="cd00383">
    <property type="entry name" value="trans_reg_C"/>
    <property type="match status" value="1"/>
</dbReference>
<gene>
    <name evidence="5" type="ORF">DES40_1429</name>
</gene>
<organism evidence="5 6">
    <name type="scientific">Litorimonas taeanensis</name>
    <dbReference type="NCBI Taxonomy" id="568099"/>
    <lineage>
        <taxon>Bacteria</taxon>
        <taxon>Pseudomonadati</taxon>
        <taxon>Pseudomonadota</taxon>
        <taxon>Alphaproteobacteria</taxon>
        <taxon>Maricaulales</taxon>
        <taxon>Robiginitomaculaceae</taxon>
    </lineage>
</organism>
<dbReference type="Gene3D" id="1.10.10.10">
    <property type="entry name" value="Winged helix-like DNA-binding domain superfamily/Winged helix DNA-binding domain"/>
    <property type="match status" value="1"/>
</dbReference>
<dbReference type="InterPro" id="IPR016032">
    <property type="entry name" value="Sig_transdc_resp-reg_C-effctor"/>
</dbReference>
<dbReference type="AlphaFoldDB" id="A0A420WMF5"/>
<keyword evidence="6" id="KW-1185">Reference proteome</keyword>
<evidence type="ECO:0000256" key="3">
    <source>
        <dbReference type="PROSITE-ProRule" id="PRU01091"/>
    </source>
</evidence>
<dbReference type="EMBL" id="RBII01000001">
    <property type="protein sequence ID" value="RKQ72092.1"/>
    <property type="molecule type" value="Genomic_DNA"/>
</dbReference>
<dbReference type="GO" id="GO:0003677">
    <property type="term" value="F:DNA binding"/>
    <property type="evidence" value="ECO:0007669"/>
    <property type="project" value="UniProtKB-UniRule"/>
</dbReference>
<dbReference type="SMART" id="SM00862">
    <property type="entry name" value="Trans_reg_C"/>
    <property type="match status" value="1"/>
</dbReference>